<feature type="transmembrane region" description="Helical" evidence="8">
    <location>
        <begin position="137"/>
        <end position="154"/>
    </location>
</feature>
<dbReference type="InterPro" id="IPR004268">
    <property type="entry name" value="MurJ"/>
</dbReference>
<comment type="caution">
    <text evidence="8">Lacks conserved residue(s) required for the propagation of feature annotation.</text>
</comment>
<comment type="similarity">
    <text evidence="8 9">Belongs to the MurJ/MviN family.</text>
</comment>
<dbReference type="CDD" id="cd13123">
    <property type="entry name" value="MATE_MurJ_like"/>
    <property type="match status" value="1"/>
</dbReference>
<evidence type="ECO:0000256" key="5">
    <source>
        <dbReference type="ARBA" id="ARBA00022984"/>
    </source>
</evidence>
<feature type="transmembrane region" description="Helical" evidence="8">
    <location>
        <begin position="314"/>
        <end position="338"/>
    </location>
</feature>
<keyword evidence="3 8" id="KW-0812">Transmembrane</keyword>
<evidence type="ECO:0000256" key="6">
    <source>
        <dbReference type="ARBA" id="ARBA00022989"/>
    </source>
</evidence>
<feature type="transmembrane region" description="Helical" evidence="8">
    <location>
        <begin position="95"/>
        <end position="117"/>
    </location>
</feature>
<dbReference type="InterPro" id="IPR051050">
    <property type="entry name" value="Lipid_II_flippase_MurJ/MviN"/>
</dbReference>
<comment type="caution">
    <text evidence="10">The sequence shown here is derived from an EMBL/GenBank/DDBJ whole genome shotgun (WGS) entry which is preliminary data.</text>
</comment>
<evidence type="ECO:0000256" key="8">
    <source>
        <dbReference type="HAMAP-Rule" id="MF_02078"/>
    </source>
</evidence>
<keyword evidence="8 9" id="KW-0961">Cell wall biogenesis/degradation</keyword>
<sequence>MSVILSRMVRNALTMMLGTFASRILGLAREIITAALFGASRSLDAFYIAYTLANLARQLLAEGALSAAFVPVFTQVLEKDGRGRAENLARQASSVLLFLCAAVVVLGYLMSPLLVSLMAPGFDVEKANLAVSLTRWMFPYLMMVSMAALAMGVLNSMGRFFVPAVAPAMANVAYITIVLLFASRSGVSCLVWAVLLGGVLQMGVQLLAVSREGVSLLPAIPKKGDPELKRMMLLFLPYAAGLSLNQINPIISRVLGSFLQDGAISVLNYANRVIQLPLGLVVIAISQAVLPELSRCMLEGDRVFSETVRDSVRFALFAILPITVAACMVSSPVIHVLFYRGAFDEWAWNATSLAMSMYALGLPGMACSTVVMRALYAKGLPKAAVAVTVSSVVSNLVLSVLLLRPMGFSGLALATSIAFTLSSFVGLSLLGRKTTHRIGLFDMSWIGKNLVALSALAVALYGLSTLYPYPQDGLMAWRSLWILFAAILGGASYIGGAAVMGSGELRWIKEAVVSRKRKDIKRRDESNR</sequence>
<dbReference type="RefSeq" id="WP_236097837.1">
    <property type="nucleotide sequence ID" value="NZ_JAKGUD010000001.1"/>
</dbReference>
<dbReference type="Pfam" id="PF03023">
    <property type="entry name" value="MurJ"/>
    <property type="match status" value="1"/>
</dbReference>
<feature type="transmembrane region" description="Helical" evidence="8">
    <location>
        <begin position="190"/>
        <end position="210"/>
    </location>
</feature>
<feature type="transmembrane region" description="Helical" evidence="8">
    <location>
        <begin position="161"/>
        <end position="184"/>
    </location>
</feature>
<dbReference type="HAMAP" id="MF_02078">
    <property type="entry name" value="MurJ_MviN"/>
    <property type="match status" value="1"/>
</dbReference>
<protein>
    <recommendedName>
        <fullName evidence="8">Probable lipid II flippase MurJ</fullName>
    </recommendedName>
</protein>
<keyword evidence="4 8" id="KW-0133">Cell shape</keyword>
<comment type="pathway">
    <text evidence="8">Cell wall biogenesis; peptidoglycan biosynthesis.</text>
</comment>
<dbReference type="EMBL" id="JAKGUD010000001">
    <property type="protein sequence ID" value="MCF4141424.1"/>
    <property type="molecule type" value="Genomic_DNA"/>
</dbReference>
<keyword evidence="2 8" id="KW-1003">Cell membrane</keyword>
<feature type="transmembrane region" description="Helical" evidence="8">
    <location>
        <begin position="383"/>
        <end position="402"/>
    </location>
</feature>
<name>A0ABS9EJP8_9BACT</name>
<feature type="transmembrane region" description="Helical" evidence="8">
    <location>
        <begin position="408"/>
        <end position="430"/>
    </location>
</feature>
<keyword evidence="11" id="KW-1185">Reference proteome</keyword>
<feature type="transmembrane region" description="Helical" evidence="8">
    <location>
        <begin position="450"/>
        <end position="469"/>
    </location>
</feature>
<evidence type="ECO:0000256" key="2">
    <source>
        <dbReference type="ARBA" id="ARBA00022475"/>
    </source>
</evidence>
<dbReference type="PIRSF" id="PIRSF002869">
    <property type="entry name" value="MviN"/>
    <property type="match status" value="1"/>
</dbReference>
<reference evidence="10 11" key="1">
    <citation type="submission" date="2022-01" db="EMBL/GenBank/DDBJ databases">
        <title>Dethiosulfovibrio faecalis sp. nov., a novel proteolytic, non-sulfur-reducing bacterium isolated from a marine aquaculture solid waste bioreactor.</title>
        <authorList>
            <person name="Grabowski S."/>
            <person name="Apolinario E."/>
            <person name="Schneider N."/>
            <person name="Marshall C.W."/>
            <person name="Sowers K.R."/>
        </authorList>
    </citation>
    <scope>NUCLEOTIDE SEQUENCE [LARGE SCALE GENOMIC DNA]</scope>
    <source>
        <strain evidence="10 11">DSM 12537</strain>
    </source>
</reference>
<evidence type="ECO:0000256" key="1">
    <source>
        <dbReference type="ARBA" id="ARBA00004651"/>
    </source>
</evidence>
<organism evidence="10 11">
    <name type="scientific">Dethiosulfovibrio marinus</name>
    <dbReference type="NCBI Taxonomy" id="133532"/>
    <lineage>
        <taxon>Bacteria</taxon>
        <taxon>Thermotogati</taxon>
        <taxon>Synergistota</taxon>
        <taxon>Synergistia</taxon>
        <taxon>Synergistales</taxon>
        <taxon>Dethiosulfovibrionaceae</taxon>
        <taxon>Dethiosulfovibrio</taxon>
    </lineage>
</organism>
<dbReference type="NCBIfam" id="TIGR01695">
    <property type="entry name" value="murJ_mviN"/>
    <property type="match status" value="1"/>
</dbReference>
<evidence type="ECO:0000313" key="11">
    <source>
        <dbReference type="Proteomes" id="UP001200430"/>
    </source>
</evidence>
<dbReference type="Proteomes" id="UP001200430">
    <property type="component" value="Unassembled WGS sequence"/>
</dbReference>
<dbReference type="PANTHER" id="PTHR47019">
    <property type="entry name" value="LIPID II FLIPPASE MURJ"/>
    <property type="match status" value="1"/>
</dbReference>
<evidence type="ECO:0000313" key="10">
    <source>
        <dbReference type="EMBL" id="MCF4141424.1"/>
    </source>
</evidence>
<keyword evidence="6 8" id="KW-1133">Transmembrane helix</keyword>
<evidence type="ECO:0000256" key="4">
    <source>
        <dbReference type="ARBA" id="ARBA00022960"/>
    </source>
</evidence>
<feature type="transmembrane region" description="Helical" evidence="8">
    <location>
        <begin position="481"/>
        <end position="500"/>
    </location>
</feature>
<feature type="transmembrane region" description="Helical" evidence="8">
    <location>
        <begin position="358"/>
        <end position="376"/>
    </location>
</feature>
<comment type="subcellular location">
    <subcellularLocation>
        <location evidence="1 8">Cell membrane</location>
        <topology evidence="1 8">Multi-pass membrane protein</topology>
    </subcellularLocation>
</comment>
<comment type="function">
    <text evidence="8 9">Involved in peptidoglycan biosynthesis. Transports lipid-linked peptidoglycan precursors from the inner to the outer leaflet of the cytoplasmic membrane.</text>
</comment>
<gene>
    <name evidence="8 10" type="primary">murJ</name>
    <name evidence="10" type="ORF">L2W38_01155</name>
</gene>
<evidence type="ECO:0000256" key="9">
    <source>
        <dbReference type="PIRNR" id="PIRNR002869"/>
    </source>
</evidence>
<keyword evidence="7 8" id="KW-0472">Membrane</keyword>
<evidence type="ECO:0000256" key="7">
    <source>
        <dbReference type="ARBA" id="ARBA00023136"/>
    </source>
</evidence>
<dbReference type="PRINTS" id="PR01806">
    <property type="entry name" value="VIRFACTRMVIN"/>
</dbReference>
<accession>A0ABS9EJP8</accession>
<proteinExistence type="inferred from homology"/>
<evidence type="ECO:0000256" key="3">
    <source>
        <dbReference type="ARBA" id="ARBA00022692"/>
    </source>
</evidence>
<dbReference type="PANTHER" id="PTHR47019:SF1">
    <property type="entry name" value="LIPID II FLIPPASE MURJ"/>
    <property type="match status" value="1"/>
</dbReference>
<keyword evidence="5 8" id="KW-0573">Peptidoglycan synthesis</keyword>
<keyword evidence="8 9" id="KW-0813">Transport</keyword>